<organism evidence="1 2">
    <name type="scientific">Bacteroides caecimuris</name>
    <dbReference type="NCBI Taxonomy" id="1796613"/>
    <lineage>
        <taxon>Bacteria</taxon>
        <taxon>Pseudomonadati</taxon>
        <taxon>Bacteroidota</taxon>
        <taxon>Bacteroidia</taxon>
        <taxon>Bacteroidales</taxon>
        <taxon>Bacteroidaceae</taxon>
        <taxon>Bacteroides</taxon>
    </lineage>
</organism>
<evidence type="ECO:0000313" key="2">
    <source>
        <dbReference type="Proteomes" id="UP000309566"/>
    </source>
</evidence>
<evidence type="ECO:0008006" key="3">
    <source>
        <dbReference type="Google" id="ProtNLM"/>
    </source>
</evidence>
<evidence type="ECO:0000313" key="1">
    <source>
        <dbReference type="EMBL" id="TGY31011.1"/>
    </source>
</evidence>
<gene>
    <name evidence="1" type="ORF">E5353_13750</name>
</gene>
<dbReference type="AlphaFoldDB" id="A0A4S2CRQ6"/>
<dbReference type="Gene3D" id="2.180.10.10">
    <property type="entry name" value="RHS repeat-associated core"/>
    <property type="match status" value="1"/>
</dbReference>
<accession>A0A4S2CRQ6</accession>
<dbReference type="Proteomes" id="UP000309566">
    <property type="component" value="Unassembled WGS sequence"/>
</dbReference>
<comment type="caution">
    <text evidence="1">The sequence shown here is derived from an EMBL/GenBank/DDBJ whole genome shotgun (WGS) entry which is preliminary data.</text>
</comment>
<proteinExistence type="predicted"/>
<dbReference type="InterPro" id="IPR006530">
    <property type="entry name" value="YD"/>
</dbReference>
<reference evidence="1 2" key="1">
    <citation type="submission" date="2019-04" db="EMBL/GenBank/DDBJ databases">
        <title>Microbes associate with the intestines of laboratory mice.</title>
        <authorList>
            <person name="Navarre W."/>
            <person name="Wong E."/>
            <person name="Huang K."/>
            <person name="Tropini C."/>
            <person name="Ng K."/>
            <person name="Yu B."/>
        </authorList>
    </citation>
    <scope>NUCLEOTIDE SEQUENCE [LARGE SCALE GENOMIC DNA]</scope>
    <source>
        <strain evidence="1 2">NM63_1-25</strain>
    </source>
</reference>
<protein>
    <recommendedName>
        <fullName evidence="3">RHS repeat protein</fullName>
    </recommendedName>
</protein>
<dbReference type="EMBL" id="SRYX01000059">
    <property type="protein sequence ID" value="TGY31011.1"/>
    <property type="molecule type" value="Genomic_DNA"/>
</dbReference>
<name>A0A4S2CRQ6_9BACE</name>
<sequence length="382" mass="44644">MNQGPPDYEPDALAPYKNENINDFLIDYPNKKLFYEWGISLQASWQYEHIFDRAPRLIKKQIYDARGIETYREECIYCPAEEYLGKSLQNINYTMIFKNISNSDVCYPNAVYDFLISPISPKTYFLDSKIIMEDGVTTRTNYQYNHTKSYNRIEIIHSDSTIVLEKYLYADDDLSGLPVSCETSQSVLRNGHRNILPICISRSVNGEITERKIIQYRDLWGKSMNYVYPIEEHFQVGDGDFEKRVEYSRYNKAGKPVEVRMDDQSIVYLWGYHSQYPIARIENCTYNEVLAIIDQNSLEEIATAIAPDDGQWEKVNSLRKQLPDAIVSTFTYQPLVGMLSETAPSGITTYYKYDKAGRLTEKYRIDKQSGDKEYLENYEYKY</sequence>
<dbReference type="NCBIfam" id="TIGR01643">
    <property type="entry name" value="YD_repeat_2x"/>
    <property type="match status" value="1"/>
</dbReference>